<comment type="caution">
    <text evidence="2">The sequence shown here is derived from an EMBL/GenBank/DDBJ whole genome shotgun (WGS) entry which is preliminary data.</text>
</comment>
<feature type="domain" description="PLD phosphodiesterase" evidence="1">
    <location>
        <begin position="416"/>
        <end position="443"/>
    </location>
</feature>
<keyword evidence="3" id="KW-1185">Reference proteome</keyword>
<dbReference type="Proteomes" id="UP000237350">
    <property type="component" value="Unassembled WGS sequence"/>
</dbReference>
<dbReference type="Gene3D" id="3.30.870.10">
    <property type="entry name" value="Endonuclease Chain A"/>
    <property type="match status" value="2"/>
</dbReference>
<dbReference type="GO" id="GO:0032049">
    <property type="term" value="P:cardiolipin biosynthetic process"/>
    <property type="evidence" value="ECO:0007669"/>
    <property type="project" value="UniProtKB-ARBA"/>
</dbReference>
<protein>
    <recommendedName>
        <fullName evidence="1">PLD phosphodiesterase domain-containing protein</fullName>
    </recommendedName>
</protein>
<reference evidence="3" key="1">
    <citation type="submission" date="2015-12" db="EMBL/GenBank/DDBJ databases">
        <authorList>
            <person name="Lodha T.D."/>
            <person name="Chintalapati S."/>
            <person name="Chintalapati V.R."/>
            <person name="Sravanthi T."/>
        </authorList>
    </citation>
    <scope>NUCLEOTIDE SEQUENCE [LARGE SCALE GENOMIC DNA]</scope>
    <source>
        <strain evidence="3">JC133</strain>
    </source>
</reference>
<dbReference type="GO" id="GO:0030572">
    <property type="term" value="F:phosphatidyltransferase activity"/>
    <property type="evidence" value="ECO:0007669"/>
    <property type="project" value="UniProtKB-ARBA"/>
</dbReference>
<name>A0A2S4JR36_9SPIO</name>
<dbReference type="SMART" id="SM00155">
    <property type="entry name" value="PLDc"/>
    <property type="match status" value="2"/>
</dbReference>
<dbReference type="PANTHER" id="PTHR21248">
    <property type="entry name" value="CARDIOLIPIN SYNTHASE"/>
    <property type="match status" value="1"/>
</dbReference>
<dbReference type="InterPro" id="IPR001736">
    <property type="entry name" value="PLipase_D/transphosphatidylase"/>
</dbReference>
<dbReference type="PANTHER" id="PTHR21248:SF12">
    <property type="entry name" value="CARDIOLIPIN SYNTHASE C"/>
    <property type="match status" value="1"/>
</dbReference>
<dbReference type="SUPFAM" id="SSF56024">
    <property type="entry name" value="Phospholipase D/nuclease"/>
    <property type="match status" value="2"/>
</dbReference>
<gene>
    <name evidence="2" type="ORF">AU468_07020</name>
</gene>
<dbReference type="Pfam" id="PF13091">
    <property type="entry name" value="PLDc_2"/>
    <property type="match status" value="2"/>
</dbReference>
<dbReference type="PROSITE" id="PS50035">
    <property type="entry name" value="PLD"/>
    <property type="match status" value="2"/>
</dbReference>
<sequence length="523" mass="59655">MVTASPCRRRRGSAPLFPLLLLLALGLSGCSTIGRPRELPPDFRMLPAEAGRLQEFAAAGAATLEPEESGLLLLPGNRDALDWRLAMVDNARESIDAQYFLWDDDYTGRLMLKRLLWAADRGVQVRILVDDIFLTHSDRSIAALTNHPNMDIRIFNPNPSRRTRAGSVFRFMLEFRRLNRRMHNKLFIADGLVAITGGRNIGDNYFGVSPDYNFRDLDVLVVGPVVDDMAQSFDDYWNSPYAFPGQKLHRRGTEEYLERVRERLEDDIARDPRRMVFPAEVSSWDHLLYYAPRDLVPGRVRFVADHPVERQNREVVRSLTDLLNGNEGSVQEILIITPYFIPDQGVLEIFHQLEQDQVDVRLLVPSLASINHTAVHSHYRPHRETLLEKGVELFEYHHLPGGTGRLYADTAPFRADFISMHLKAVVSGQRKTYVGSLNFDPRAMRINTENGLIIDSRRFNEELRAIVEPMCGEDQAWTVHLNPEGRGLIWTSFEGERRSPPARGPVQRTGEFLARFLPIANQL</sequence>
<evidence type="ECO:0000313" key="2">
    <source>
        <dbReference type="EMBL" id="POR01999.1"/>
    </source>
</evidence>
<evidence type="ECO:0000259" key="1">
    <source>
        <dbReference type="PROSITE" id="PS50035"/>
    </source>
</evidence>
<dbReference type="RefSeq" id="WP_181015439.1">
    <property type="nucleotide sequence ID" value="NZ_LPWH01000063.1"/>
</dbReference>
<dbReference type="InterPro" id="IPR025202">
    <property type="entry name" value="PLD-like_dom"/>
</dbReference>
<accession>A0A2S4JR36</accession>
<dbReference type="AlphaFoldDB" id="A0A2S4JR36"/>
<organism evidence="2 3">
    <name type="scientific">Alkalispirochaeta sphaeroplastigenens</name>
    <dbReference type="NCBI Taxonomy" id="1187066"/>
    <lineage>
        <taxon>Bacteria</taxon>
        <taxon>Pseudomonadati</taxon>
        <taxon>Spirochaetota</taxon>
        <taxon>Spirochaetia</taxon>
        <taxon>Spirochaetales</taxon>
        <taxon>Spirochaetaceae</taxon>
        <taxon>Alkalispirochaeta</taxon>
    </lineage>
</organism>
<dbReference type="CDD" id="cd09113">
    <property type="entry name" value="PLDc_ymdC_like_2"/>
    <property type="match status" value="1"/>
</dbReference>
<proteinExistence type="predicted"/>
<evidence type="ECO:0000313" key="3">
    <source>
        <dbReference type="Proteomes" id="UP000237350"/>
    </source>
</evidence>
<dbReference type="CDD" id="cd09111">
    <property type="entry name" value="PLDc_ymdC_like_1"/>
    <property type="match status" value="1"/>
</dbReference>
<dbReference type="EMBL" id="LPWH01000063">
    <property type="protein sequence ID" value="POR01999.1"/>
    <property type="molecule type" value="Genomic_DNA"/>
</dbReference>
<feature type="domain" description="PLD phosphodiesterase" evidence="1">
    <location>
        <begin position="178"/>
        <end position="205"/>
    </location>
</feature>